<protein>
    <submittedName>
        <fullName evidence="6">ABC transporter ATP-binding protein</fullName>
    </submittedName>
</protein>
<evidence type="ECO:0000313" key="6">
    <source>
        <dbReference type="EMBL" id="MEL5986825.1"/>
    </source>
</evidence>
<dbReference type="InterPro" id="IPR003593">
    <property type="entry name" value="AAA+_ATPase"/>
</dbReference>
<evidence type="ECO:0000256" key="3">
    <source>
        <dbReference type="ARBA" id="ARBA00022741"/>
    </source>
</evidence>
<dbReference type="Pfam" id="PF00005">
    <property type="entry name" value="ABC_tran"/>
    <property type="match status" value="1"/>
</dbReference>
<comment type="similarity">
    <text evidence="1">Belongs to the ABC transporter superfamily.</text>
</comment>
<gene>
    <name evidence="6" type="ORF">AAF454_00150</name>
</gene>
<keyword evidence="3" id="KW-0547">Nucleotide-binding</keyword>
<dbReference type="InterPro" id="IPR017911">
    <property type="entry name" value="MacB-like_ATP-bd"/>
</dbReference>
<dbReference type="CDD" id="cd03255">
    <property type="entry name" value="ABC_MJ0796_LolCDE_FtsE"/>
    <property type="match status" value="1"/>
</dbReference>
<dbReference type="SMART" id="SM00382">
    <property type="entry name" value="AAA"/>
    <property type="match status" value="1"/>
</dbReference>
<dbReference type="PANTHER" id="PTHR24220:SF689">
    <property type="entry name" value="LIPOPROTEIN-RELEASING SYSTEM ATP-BINDING PROTEIN LOLD"/>
    <property type="match status" value="1"/>
</dbReference>
<dbReference type="SUPFAM" id="SSF52540">
    <property type="entry name" value="P-loop containing nucleoside triphosphate hydrolases"/>
    <property type="match status" value="1"/>
</dbReference>
<organism evidence="6 7">
    <name type="scientific">Kurthia gibsonii</name>
    <dbReference type="NCBI Taxonomy" id="33946"/>
    <lineage>
        <taxon>Bacteria</taxon>
        <taxon>Bacillati</taxon>
        <taxon>Bacillota</taxon>
        <taxon>Bacilli</taxon>
        <taxon>Bacillales</taxon>
        <taxon>Caryophanaceae</taxon>
        <taxon>Kurthia</taxon>
    </lineage>
</organism>
<dbReference type="InterPro" id="IPR015854">
    <property type="entry name" value="ABC_transpr_LolD-like"/>
</dbReference>
<dbReference type="RefSeq" id="WP_336663066.1">
    <property type="nucleotide sequence ID" value="NZ_CP147847.1"/>
</dbReference>
<name>A0ABU9LGB7_9BACL</name>
<dbReference type="InterPro" id="IPR003439">
    <property type="entry name" value="ABC_transporter-like_ATP-bd"/>
</dbReference>
<evidence type="ECO:0000256" key="2">
    <source>
        <dbReference type="ARBA" id="ARBA00022448"/>
    </source>
</evidence>
<evidence type="ECO:0000259" key="5">
    <source>
        <dbReference type="PROSITE" id="PS50893"/>
    </source>
</evidence>
<evidence type="ECO:0000313" key="7">
    <source>
        <dbReference type="Proteomes" id="UP001398420"/>
    </source>
</evidence>
<feature type="domain" description="ABC transporter" evidence="5">
    <location>
        <begin position="2"/>
        <end position="221"/>
    </location>
</feature>
<keyword evidence="2" id="KW-0813">Transport</keyword>
<dbReference type="PROSITE" id="PS50893">
    <property type="entry name" value="ABC_TRANSPORTER_2"/>
    <property type="match status" value="1"/>
</dbReference>
<keyword evidence="7" id="KW-1185">Reference proteome</keyword>
<dbReference type="InterPro" id="IPR027417">
    <property type="entry name" value="P-loop_NTPase"/>
</dbReference>
<keyword evidence="4 6" id="KW-0067">ATP-binding</keyword>
<dbReference type="GO" id="GO:0005524">
    <property type="term" value="F:ATP binding"/>
    <property type="evidence" value="ECO:0007669"/>
    <property type="project" value="UniProtKB-KW"/>
</dbReference>
<dbReference type="PANTHER" id="PTHR24220">
    <property type="entry name" value="IMPORT ATP-BINDING PROTEIN"/>
    <property type="match status" value="1"/>
</dbReference>
<comment type="caution">
    <text evidence="6">The sequence shown here is derived from an EMBL/GenBank/DDBJ whole genome shotgun (WGS) entry which is preliminary data.</text>
</comment>
<accession>A0ABU9LGB7</accession>
<evidence type="ECO:0000256" key="4">
    <source>
        <dbReference type="ARBA" id="ARBA00022840"/>
    </source>
</evidence>
<dbReference type="Proteomes" id="UP001398420">
    <property type="component" value="Unassembled WGS sequence"/>
</dbReference>
<reference evidence="6 7" key="1">
    <citation type="submission" date="2024-04" db="EMBL/GenBank/DDBJ databases">
        <authorList>
            <person name="Wu Y.S."/>
            <person name="Zhang L."/>
        </authorList>
    </citation>
    <scope>NUCLEOTIDE SEQUENCE [LARGE SCALE GENOMIC DNA]</scope>
    <source>
        <strain evidence="6 7">KG-01</strain>
    </source>
</reference>
<proteinExistence type="inferred from homology"/>
<sequence>MLQVENLNYWYQSKSEPLYEDLNLTFDEGKLYGILGSSGSGKTTFLSLIAGLDTPKSGDIYYEGKSLKKIGLTRYRNECVSIVFQSYNLLPYLSALDNITAALEITHSKKANRKEYALEMLQKVGIDAEMAKKNVQHLSGGQQQRVAIVRAMCCDARLVVADEPTGNLDEQNSLEIIRLFKQLAHEQNKCVIVITHEKEIAEQCDTVLELKSKKMHVIKSS</sequence>
<dbReference type="PROSITE" id="PS00211">
    <property type="entry name" value="ABC_TRANSPORTER_1"/>
    <property type="match status" value="1"/>
</dbReference>
<dbReference type="Gene3D" id="3.40.50.300">
    <property type="entry name" value="P-loop containing nucleotide triphosphate hydrolases"/>
    <property type="match status" value="1"/>
</dbReference>
<dbReference type="InterPro" id="IPR017871">
    <property type="entry name" value="ABC_transporter-like_CS"/>
</dbReference>
<evidence type="ECO:0000256" key="1">
    <source>
        <dbReference type="ARBA" id="ARBA00005417"/>
    </source>
</evidence>
<dbReference type="EMBL" id="JBCEWA010000001">
    <property type="protein sequence ID" value="MEL5986825.1"/>
    <property type="molecule type" value="Genomic_DNA"/>
</dbReference>